<keyword evidence="1" id="KW-1133">Transmembrane helix</keyword>
<evidence type="ECO:0000313" key="5">
    <source>
        <dbReference type="Proteomes" id="UP000648663"/>
    </source>
</evidence>
<organism evidence="3 4">
    <name type="scientific">Modestobacter marinus</name>
    <dbReference type="NCBI Taxonomy" id="477641"/>
    <lineage>
        <taxon>Bacteria</taxon>
        <taxon>Bacillati</taxon>
        <taxon>Actinomycetota</taxon>
        <taxon>Actinomycetes</taxon>
        <taxon>Geodermatophilales</taxon>
        <taxon>Geodermatophilaceae</taxon>
        <taxon>Modestobacter</taxon>
    </lineage>
</organism>
<dbReference type="EMBL" id="BMMI01000005">
    <property type="protein sequence ID" value="GGL72806.1"/>
    <property type="molecule type" value="Genomic_DNA"/>
</dbReference>
<dbReference type="Proteomes" id="UP000648663">
    <property type="component" value="Unassembled WGS sequence"/>
</dbReference>
<name>A0A846LQ51_9ACTN</name>
<proteinExistence type="predicted"/>
<evidence type="ECO:0000313" key="2">
    <source>
        <dbReference type="EMBL" id="GGL72806.1"/>
    </source>
</evidence>
<dbReference type="Gene3D" id="1.20.120.1760">
    <property type="match status" value="1"/>
</dbReference>
<evidence type="ECO:0000313" key="3">
    <source>
        <dbReference type="EMBL" id="NIH67605.1"/>
    </source>
</evidence>
<dbReference type="GO" id="GO:0008654">
    <property type="term" value="P:phospholipid biosynthetic process"/>
    <property type="evidence" value="ECO:0007669"/>
    <property type="project" value="InterPro"/>
</dbReference>
<keyword evidence="5" id="KW-1185">Reference proteome</keyword>
<dbReference type="AlphaFoldDB" id="A0A846LQ51"/>
<dbReference type="InterPro" id="IPR000462">
    <property type="entry name" value="CDP-OH_P_trans"/>
</dbReference>
<feature type="transmembrane region" description="Helical" evidence="1">
    <location>
        <begin position="240"/>
        <end position="262"/>
    </location>
</feature>
<keyword evidence="2" id="KW-0808">Transferase</keyword>
<dbReference type="Pfam" id="PF01066">
    <property type="entry name" value="CDP-OH_P_transf"/>
    <property type="match status" value="1"/>
</dbReference>
<dbReference type="InterPro" id="IPR043130">
    <property type="entry name" value="CDP-OH_PTrfase_TM_dom"/>
</dbReference>
<dbReference type="RefSeq" id="WP_166754973.1">
    <property type="nucleotide sequence ID" value="NZ_BAABJU010000006.1"/>
</dbReference>
<reference evidence="5" key="2">
    <citation type="journal article" date="2019" name="Int. J. Syst. Evol. Microbiol.">
        <title>The Global Catalogue of Microorganisms (GCM) 10K type strain sequencing project: providing services to taxonomists for standard genome sequencing and annotation.</title>
        <authorList>
            <consortium name="The Broad Institute Genomics Platform"/>
            <consortium name="The Broad Institute Genome Sequencing Center for Infectious Disease"/>
            <person name="Wu L."/>
            <person name="Ma J."/>
        </authorList>
    </citation>
    <scope>NUCLEOTIDE SEQUENCE [LARGE SCALE GENOMIC DNA]</scope>
    <source>
        <strain evidence="5">CGMCC 4.5581</strain>
    </source>
</reference>
<reference evidence="2" key="1">
    <citation type="journal article" date="2014" name="Int. J. Syst. Evol. Microbiol.">
        <title>Complete genome of a new Firmicutes species belonging to the dominant human colonic microbiota ('Ruminococcus bicirculans') reveals two chromosomes and a selective capacity to utilize plant glucans.</title>
        <authorList>
            <consortium name="NISC Comparative Sequencing Program"/>
            <person name="Wegmann U."/>
            <person name="Louis P."/>
            <person name="Goesmann A."/>
            <person name="Henrissat B."/>
            <person name="Duncan S.H."/>
            <person name="Flint H.J."/>
        </authorList>
    </citation>
    <scope>NUCLEOTIDE SEQUENCE</scope>
    <source>
        <strain evidence="2">CGMCC 4.5581</strain>
    </source>
</reference>
<comment type="caution">
    <text evidence="3">The sequence shown here is derived from an EMBL/GenBank/DDBJ whole genome shotgun (WGS) entry which is preliminary data.</text>
</comment>
<sequence>MTAPRPAWPSIAQLREVTQPPAIRGRRSAEHWTGDLYMRQISPYLTRALVRAGLSANAVTALMIVTGFAAGPALLLPGLGGAVLAVLLTQMQMLWDASDGEVARWRGTSSPLGVFLDRVGHYGTESLIPLALGARAAGGLDELSDGQGYGWTTLGALLAVVIVLNKSLNDMVHVSRAAAGLPRAADDEATTAPRTSGLARLRRLARFVPFHRLYHSIELSIIILVAAVVDLVVGDLTGTQVLLLVLIPASLLAVAGHFLAIVTSSRLRPGPAA</sequence>
<feature type="transmembrane region" description="Helical" evidence="1">
    <location>
        <begin position="213"/>
        <end position="234"/>
    </location>
</feature>
<dbReference type="EMBL" id="JAAMPA010000001">
    <property type="protein sequence ID" value="NIH67605.1"/>
    <property type="molecule type" value="Genomic_DNA"/>
</dbReference>
<evidence type="ECO:0000256" key="1">
    <source>
        <dbReference type="SAM" id="Phobius"/>
    </source>
</evidence>
<evidence type="ECO:0000313" key="4">
    <source>
        <dbReference type="Proteomes" id="UP000552836"/>
    </source>
</evidence>
<keyword evidence="1" id="KW-0472">Membrane</keyword>
<accession>A0A846LQ51</accession>
<reference evidence="2" key="4">
    <citation type="submission" date="2024-05" db="EMBL/GenBank/DDBJ databases">
        <authorList>
            <person name="Sun Q."/>
            <person name="Zhou Y."/>
        </authorList>
    </citation>
    <scope>NUCLEOTIDE SEQUENCE</scope>
    <source>
        <strain evidence="2">CGMCC 4.5581</strain>
    </source>
</reference>
<reference evidence="3 4" key="3">
    <citation type="submission" date="2020-02" db="EMBL/GenBank/DDBJ databases">
        <title>Sequencing the genomes of 1000 actinobacteria strains.</title>
        <authorList>
            <person name="Klenk H.-P."/>
        </authorList>
    </citation>
    <scope>NUCLEOTIDE SEQUENCE [LARGE SCALE GENOMIC DNA]</scope>
    <source>
        <strain evidence="3 4">DSM 45201</strain>
    </source>
</reference>
<dbReference type="GO" id="GO:0016780">
    <property type="term" value="F:phosphotransferase activity, for other substituted phosphate groups"/>
    <property type="evidence" value="ECO:0007669"/>
    <property type="project" value="InterPro"/>
</dbReference>
<dbReference type="GO" id="GO:0016020">
    <property type="term" value="C:membrane"/>
    <property type="evidence" value="ECO:0007669"/>
    <property type="project" value="InterPro"/>
</dbReference>
<feature type="transmembrane region" description="Helical" evidence="1">
    <location>
        <begin position="74"/>
        <end position="95"/>
    </location>
</feature>
<protein>
    <submittedName>
        <fullName evidence="3">Phosphatidylglycerophosphate synthase</fullName>
    </submittedName>
    <submittedName>
        <fullName evidence="2">Transferase</fullName>
    </submittedName>
</protein>
<keyword evidence="1" id="KW-0812">Transmembrane</keyword>
<dbReference type="Proteomes" id="UP000552836">
    <property type="component" value="Unassembled WGS sequence"/>
</dbReference>
<gene>
    <name evidence="3" type="ORF">FB380_002051</name>
    <name evidence="2" type="ORF">GCM10011589_31360</name>
</gene>